<dbReference type="GO" id="GO:0004523">
    <property type="term" value="F:RNA-DNA hybrid ribonuclease activity"/>
    <property type="evidence" value="ECO:0007669"/>
    <property type="project" value="InterPro"/>
</dbReference>
<dbReference type="InterPro" id="IPR002156">
    <property type="entry name" value="RNaseH_domain"/>
</dbReference>
<evidence type="ECO:0000259" key="1">
    <source>
        <dbReference type="Pfam" id="PF13456"/>
    </source>
</evidence>
<dbReference type="Pfam" id="PF13456">
    <property type="entry name" value="RVT_3"/>
    <property type="match status" value="1"/>
</dbReference>
<dbReference type="EMBL" id="BAABME010007029">
    <property type="protein sequence ID" value="GAA0169934.1"/>
    <property type="molecule type" value="Genomic_DNA"/>
</dbReference>
<dbReference type="PANTHER" id="PTHR48475">
    <property type="entry name" value="RIBONUCLEASE H"/>
    <property type="match status" value="1"/>
</dbReference>
<keyword evidence="3" id="KW-1185">Reference proteome</keyword>
<evidence type="ECO:0000313" key="3">
    <source>
        <dbReference type="Proteomes" id="UP001454036"/>
    </source>
</evidence>
<evidence type="ECO:0000313" key="2">
    <source>
        <dbReference type="EMBL" id="GAA0169934.1"/>
    </source>
</evidence>
<protein>
    <recommendedName>
        <fullName evidence="1">RNase H type-1 domain-containing protein</fullName>
    </recommendedName>
</protein>
<dbReference type="InterPro" id="IPR036397">
    <property type="entry name" value="RNaseH_sf"/>
</dbReference>
<proteinExistence type="predicted"/>
<dbReference type="SUPFAM" id="SSF53098">
    <property type="entry name" value="Ribonuclease H-like"/>
    <property type="match status" value="1"/>
</dbReference>
<organism evidence="2 3">
    <name type="scientific">Lithospermum erythrorhizon</name>
    <name type="common">Purple gromwell</name>
    <name type="synonym">Lithospermum officinale var. erythrorhizon</name>
    <dbReference type="NCBI Taxonomy" id="34254"/>
    <lineage>
        <taxon>Eukaryota</taxon>
        <taxon>Viridiplantae</taxon>
        <taxon>Streptophyta</taxon>
        <taxon>Embryophyta</taxon>
        <taxon>Tracheophyta</taxon>
        <taxon>Spermatophyta</taxon>
        <taxon>Magnoliopsida</taxon>
        <taxon>eudicotyledons</taxon>
        <taxon>Gunneridae</taxon>
        <taxon>Pentapetalae</taxon>
        <taxon>asterids</taxon>
        <taxon>lamiids</taxon>
        <taxon>Boraginales</taxon>
        <taxon>Boraginaceae</taxon>
        <taxon>Boraginoideae</taxon>
        <taxon>Lithospermeae</taxon>
        <taxon>Lithospermum</taxon>
    </lineage>
</organism>
<dbReference type="Proteomes" id="UP001454036">
    <property type="component" value="Unassembled WGS sequence"/>
</dbReference>
<sequence length="82" mass="9259">MYFEGVAQQGRTRAGVIFITPQQDLLPYSFSLNHNFSNHVVEYQVLILGLEASIQLDNHRLEICGDSQLVINQLLGLRSKEA</sequence>
<gene>
    <name evidence="2" type="ORF">LIER_24312</name>
</gene>
<comment type="caution">
    <text evidence="2">The sequence shown here is derived from an EMBL/GenBank/DDBJ whole genome shotgun (WGS) entry which is preliminary data.</text>
</comment>
<dbReference type="PANTHER" id="PTHR48475:SF1">
    <property type="entry name" value="RNASE H TYPE-1 DOMAIN-CONTAINING PROTEIN"/>
    <property type="match status" value="1"/>
</dbReference>
<accession>A0AAV3R0U3</accession>
<reference evidence="2 3" key="1">
    <citation type="submission" date="2024-01" db="EMBL/GenBank/DDBJ databases">
        <title>The complete chloroplast genome sequence of Lithospermum erythrorhizon: insights into the phylogenetic relationship among Boraginaceae species and the maternal lineages of purple gromwells.</title>
        <authorList>
            <person name="Okada T."/>
            <person name="Watanabe K."/>
        </authorList>
    </citation>
    <scope>NUCLEOTIDE SEQUENCE [LARGE SCALE GENOMIC DNA]</scope>
</reference>
<name>A0AAV3R0U3_LITER</name>
<dbReference type="InterPro" id="IPR012337">
    <property type="entry name" value="RNaseH-like_sf"/>
</dbReference>
<dbReference type="GO" id="GO:0003676">
    <property type="term" value="F:nucleic acid binding"/>
    <property type="evidence" value="ECO:0007669"/>
    <property type="project" value="InterPro"/>
</dbReference>
<dbReference type="AlphaFoldDB" id="A0AAV3R0U3"/>
<dbReference type="Gene3D" id="3.30.420.10">
    <property type="entry name" value="Ribonuclease H-like superfamily/Ribonuclease H"/>
    <property type="match status" value="1"/>
</dbReference>
<feature type="domain" description="RNase H type-1" evidence="1">
    <location>
        <begin position="5"/>
        <end position="78"/>
    </location>
</feature>